<dbReference type="InterPro" id="IPR019998">
    <property type="entry name" value="Membr_insert_YidC"/>
</dbReference>
<protein>
    <recommendedName>
        <fullName evidence="3">Membrane protein insertase YidC</fullName>
    </recommendedName>
    <alternativeName>
        <fullName evidence="12">Foldase YidC</fullName>
    </alternativeName>
    <alternativeName>
        <fullName evidence="11">Membrane integrase YidC</fullName>
    </alternativeName>
</protein>
<feature type="transmembrane region" description="Helical" evidence="14">
    <location>
        <begin position="475"/>
        <end position="493"/>
    </location>
</feature>
<feature type="transmembrane region" description="Helical" evidence="14">
    <location>
        <begin position="361"/>
        <end position="389"/>
    </location>
</feature>
<proteinExistence type="inferred from homology"/>
<dbReference type="GO" id="GO:0032977">
    <property type="term" value="F:membrane insertase activity"/>
    <property type="evidence" value="ECO:0007669"/>
    <property type="project" value="InterPro"/>
</dbReference>
<keyword evidence="9 14" id="KW-0472">Membrane</keyword>
<feature type="domain" description="Membrane insertase YidC N-terminal" evidence="16">
    <location>
        <begin position="80"/>
        <end position="357"/>
    </location>
</feature>
<evidence type="ECO:0000256" key="7">
    <source>
        <dbReference type="ARBA" id="ARBA00022927"/>
    </source>
</evidence>
<gene>
    <name evidence="17" type="ORF">METZ01_LOCUS37360</name>
</gene>
<dbReference type="InterPro" id="IPR028053">
    <property type="entry name" value="Membr_insert_YidC_N"/>
</dbReference>
<evidence type="ECO:0000259" key="16">
    <source>
        <dbReference type="Pfam" id="PF14849"/>
    </source>
</evidence>
<dbReference type="GO" id="GO:0051205">
    <property type="term" value="P:protein insertion into membrane"/>
    <property type="evidence" value="ECO:0007669"/>
    <property type="project" value="TreeGrafter"/>
</dbReference>
<evidence type="ECO:0000256" key="12">
    <source>
        <dbReference type="ARBA" id="ARBA00033342"/>
    </source>
</evidence>
<reference evidence="17" key="1">
    <citation type="submission" date="2018-05" db="EMBL/GenBank/DDBJ databases">
        <authorList>
            <person name="Lanie J.A."/>
            <person name="Ng W.-L."/>
            <person name="Kazmierczak K.M."/>
            <person name="Andrzejewski T.M."/>
            <person name="Davidsen T.M."/>
            <person name="Wayne K.J."/>
            <person name="Tettelin H."/>
            <person name="Glass J.I."/>
            <person name="Rusch D."/>
            <person name="Podicherti R."/>
            <person name="Tsui H.-C.T."/>
            <person name="Winkler M.E."/>
        </authorList>
    </citation>
    <scope>NUCLEOTIDE SEQUENCE</scope>
</reference>
<feature type="transmembrane region" description="Helical" evidence="14">
    <location>
        <begin position="514"/>
        <end position="533"/>
    </location>
</feature>
<evidence type="ECO:0000256" key="11">
    <source>
        <dbReference type="ARBA" id="ARBA00033245"/>
    </source>
</evidence>
<keyword evidence="7" id="KW-0653">Protein transport</keyword>
<dbReference type="CDD" id="cd20070">
    <property type="entry name" value="5TM_YidC_Alb3"/>
    <property type="match status" value="1"/>
</dbReference>
<evidence type="ECO:0000256" key="2">
    <source>
        <dbReference type="ARBA" id="ARBA00010527"/>
    </source>
</evidence>
<keyword evidence="4" id="KW-0813">Transport</keyword>
<organism evidence="17">
    <name type="scientific">marine metagenome</name>
    <dbReference type="NCBI Taxonomy" id="408172"/>
    <lineage>
        <taxon>unclassified sequences</taxon>
        <taxon>metagenomes</taxon>
        <taxon>ecological metagenomes</taxon>
    </lineage>
</organism>
<dbReference type="GO" id="GO:0015031">
    <property type="term" value="P:protein transport"/>
    <property type="evidence" value="ECO:0007669"/>
    <property type="project" value="UniProtKB-KW"/>
</dbReference>
<dbReference type="InterPro" id="IPR047196">
    <property type="entry name" value="YidC_ALB_C"/>
</dbReference>
<dbReference type="Gene3D" id="2.70.98.90">
    <property type="match status" value="1"/>
</dbReference>
<dbReference type="Pfam" id="PF02096">
    <property type="entry name" value="60KD_IMP"/>
    <property type="match status" value="1"/>
</dbReference>
<evidence type="ECO:0000256" key="9">
    <source>
        <dbReference type="ARBA" id="ARBA00023136"/>
    </source>
</evidence>
<keyword evidence="6 14" id="KW-0812">Transmembrane</keyword>
<accession>A0A381QYI4</accession>
<feature type="transmembrane region" description="Helical" evidence="14">
    <location>
        <begin position="432"/>
        <end position="455"/>
    </location>
</feature>
<comment type="subcellular location">
    <subcellularLocation>
        <location evidence="1">Cell inner membrane</location>
        <topology evidence="1">Multi-pass membrane protein</topology>
    </subcellularLocation>
</comment>
<evidence type="ECO:0000256" key="13">
    <source>
        <dbReference type="SAM" id="MobiDB-lite"/>
    </source>
</evidence>
<feature type="non-terminal residue" evidence="17">
    <location>
        <position position="1"/>
    </location>
</feature>
<keyword evidence="8 14" id="KW-1133">Transmembrane helix</keyword>
<feature type="region of interest" description="Disordered" evidence="13">
    <location>
        <begin position="42"/>
        <end position="68"/>
    </location>
</feature>
<dbReference type="EMBL" id="UINC01001594">
    <property type="protein sequence ID" value="SUZ84506.1"/>
    <property type="molecule type" value="Genomic_DNA"/>
</dbReference>
<dbReference type="PRINTS" id="PR00701">
    <property type="entry name" value="60KDINNERMP"/>
</dbReference>
<dbReference type="InterPro" id="IPR028055">
    <property type="entry name" value="YidC/Oxa/ALB_C"/>
</dbReference>
<dbReference type="Pfam" id="PF14849">
    <property type="entry name" value="YidC_periplas"/>
    <property type="match status" value="1"/>
</dbReference>
<dbReference type="NCBIfam" id="NF002352">
    <property type="entry name" value="PRK01318.1-3"/>
    <property type="match status" value="1"/>
</dbReference>
<evidence type="ECO:0000256" key="8">
    <source>
        <dbReference type="ARBA" id="ARBA00022989"/>
    </source>
</evidence>
<dbReference type="InterPro" id="IPR001708">
    <property type="entry name" value="YidC/ALB3/OXA1/COX18"/>
</dbReference>
<dbReference type="HAMAP" id="MF_01810">
    <property type="entry name" value="YidC_type1"/>
    <property type="match status" value="1"/>
</dbReference>
<evidence type="ECO:0000256" key="3">
    <source>
        <dbReference type="ARBA" id="ARBA00015325"/>
    </source>
</evidence>
<dbReference type="PRINTS" id="PR01900">
    <property type="entry name" value="YIDCPROTEIN"/>
</dbReference>
<comment type="similarity">
    <text evidence="2">Belongs to the OXA1/ALB3/YidC family. Type 1 subfamily.</text>
</comment>
<dbReference type="PANTHER" id="PTHR12428:SF65">
    <property type="entry name" value="CYTOCHROME C OXIDASE ASSEMBLY PROTEIN COX18, MITOCHONDRIAL"/>
    <property type="match status" value="1"/>
</dbReference>
<evidence type="ECO:0000256" key="6">
    <source>
        <dbReference type="ARBA" id="ARBA00022692"/>
    </source>
</evidence>
<dbReference type="CDD" id="cd19961">
    <property type="entry name" value="EcYidC-like_peri"/>
    <property type="match status" value="1"/>
</dbReference>
<evidence type="ECO:0000313" key="17">
    <source>
        <dbReference type="EMBL" id="SUZ84506.1"/>
    </source>
</evidence>
<dbReference type="PANTHER" id="PTHR12428">
    <property type="entry name" value="OXA1"/>
    <property type="match status" value="1"/>
</dbReference>
<sequence length="562" mass="63731">VLLAGLAVVGYLLIRAWSADHPQVVPVSEQRAPLPDTERFVVPEMPSKDEGDRDIPDSSLVRSDRSVTTTATTSIPERLIHVVTPLQHVWIDPVGGDIAGLQLPKFAVSLEQPDVPLKLLDRSEDSTYVAQSGLLGRDGPDGRNEGRPKFRTDRYSYVLREGQRPIEVVLHHDQGGVSIRKIYRFRPDEYLIDVVYEIDNRSNDEFVSALWVQLKRDGKRANTQTASNWGPRSFLGVALTTDETNYEKQDFEDLDDERLRENKEGGWIAIIQRYFLAAWVSQTDKQNRYFAEPMGSGMYRAGFVGPEIGIAPNAFGTYEAQLYAGPKNQRKLGAIATHLDRTLDYGWLWFLSEPLFLFVDWIFGLVGNWGLAIILLTIVVKIALFPLMARSYKSMAKMRKVAPQLKRLQERYADDKQKLSQEMMGLYKKEGANPLGGCLPMLMQMPVFFALYWVLYESVELRHAPFIGWINDLSAMDPLFVLPILMGASQYGMQMMNPPMPDPMQQQMMRIMPLFFCVIMAFFPAGLVLYWVVNNLFSFAQQFYATRKYGTARGSFGSSGTT</sequence>
<evidence type="ECO:0000256" key="14">
    <source>
        <dbReference type="SAM" id="Phobius"/>
    </source>
</evidence>
<name>A0A381QYI4_9ZZZZ</name>
<feature type="compositionally biased region" description="Basic and acidic residues" evidence="13">
    <location>
        <begin position="42"/>
        <end position="56"/>
    </location>
</feature>
<dbReference type="NCBIfam" id="TIGR03592">
    <property type="entry name" value="yidC_oxa1_cterm"/>
    <property type="match status" value="1"/>
</dbReference>
<evidence type="ECO:0000256" key="10">
    <source>
        <dbReference type="ARBA" id="ARBA00023186"/>
    </source>
</evidence>
<keyword evidence="5" id="KW-1003">Cell membrane</keyword>
<feature type="domain" description="Membrane insertase YidC/Oxa/ALB C-terminal" evidence="15">
    <location>
        <begin position="369"/>
        <end position="546"/>
    </location>
</feature>
<evidence type="ECO:0000259" key="15">
    <source>
        <dbReference type="Pfam" id="PF02096"/>
    </source>
</evidence>
<dbReference type="AlphaFoldDB" id="A0A381QYI4"/>
<dbReference type="NCBIfam" id="TIGR03593">
    <property type="entry name" value="yidC_nterm"/>
    <property type="match status" value="1"/>
</dbReference>
<evidence type="ECO:0000256" key="4">
    <source>
        <dbReference type="ARBA" id="ARBA00022448"/>
    </source>
</evidence>
<dbReference type="InterPro" id="IPR038221">
    <property type="entry name" value="YidC_periplasmic_sf"/>
</dbReference>
<evidence type="ECO:0000256" key="5">
    <source>
        <dbReference type="ARBA" id="ARBA00022475"/>
    </source>
</evidence>
<keyword evidence="10" id="KW-0143">Chaperone</keyword>
<evidence type="ECO:0000256" key="1">
    <source>
        <dbReference type="ARBA" id="ARBA00004429"/>
    </source>
</evidence>
<dbReference type="GO" id="GO:0005886">
    <property type="term" value="C:plasma membrane"/>
    <property type="evidence" value="ECO:0007669"/>
    <property type="project" value="UniProtKB-SubCell"/>
</dbReference>